<dbReference type="InterPro" id="IPR004843">
    <property type="entry name" value="Calcineurin-like_PHP"/>
</dbReference>
<dbReference type="Proteomes" id="UP000391834">
    <property type="component" value="Unassembled WGS sequence"/>
</dbReference>
<dbReference type="RefSeq" id="WP_025865970.1">
    <property type="nucleotide sequence ID" value="NZ_BLAX01000001.1"/>
</dbReference>
<dbReference type="OrthoDB" id="9780884at2"/>
<dbReference type="GO" id="GO:0016020">
    <property type="term" value="C:membrane"/>
    <property type="evidence" value="ECO:0007669"/>
    <property type="project" value="GOC"/>
</dbReference>
<feature type="transmembrane region" description="Helical" evidence="3">
    <location>
        <begin position="7"/>
        <end position="28"/>
    </location>
</feature>
<sequence length="408" mass="46534">MKKLKSTIGLVLFIGVLLSSDLSVMFVLKEYHLPSNWILLLPVFFFVMWTLVLNFRNYFLKPERFKLVMRLIGLSLLYYIPKLLFLLFFLISQAGALLSRLFSSYNIAVLFEGFATTFLVVGLIAATVTALAILHGIIWGRFLFQTEKKNIQIDNLPAEFEGLTLLHLSDFHIGCFQGHLKQLQKGIRKCMDLNPDVILFTGDLTTVYADEIKPFLPTLKELKAPCGLFSVLGNHSYGGHDYFKWNEIGSPEENLEKICQFHQEIGFTLLKNQAHVIERNGQKLAIIGIENWGLPPFPQAGDLDKAMENVHDISTKILLSHDPSFWEQKVMNDYNIPLTLSGHTHAMQLGVKAGNFAWSPSRMKYRFWSGLYEANEKYLYVNRGFGHVLFPARIGMFPEITFIKLTSA</sequence>
<protein>
    <recommendedName>
        <fullName evidence="4">Calcineurin-like phosphoesterase domain-containing protein</fullName>
    </recommendedName>
</protein>
<feature type="transmembrane region" description="Helical" evidence="3">
    <location>
        <begin position="76"/>
        <end position="98"/>
    </location>
</feature>
<keyword evidence="1" id="KW-0479">Metal-binding</keyword>
<feature type="domain" description="Calcineurin-like phosphoesterase" evidence="4">
    <location>
        <begin position="164"/>
        <end position="346"/>
    </location>
</feature>
<accession>A0A5M4B311</accession>
<evidence type="ECO:0000313" key="6">
    <source>
        <dbReference type="Proteomes" id="UP000391834"/>
    </source>
</evidence>
<keyword evidence="3" id="KW-0472">Membrane</keyword>
<comment type="caution">
    <text evidence="5">The sequence shown here is derived from an EMBL/GenBank/DDBJ whole genome shotgun (WGS) entry which is preliminary data.</text>
</comment>
<dbReference type="InterPro" id="IPR029052">
    <property type="entry name" value="Metallo-depent_PP-like"/>
</dbReference>
<evidence type="ECO:0000259" key="4">
    <source>
        <dbReference type="Pfam" id="PF00149"/>
    </source>
</evidence>
<keyword evidence="3" id="KW-0812">Transmembrane</keyword>
<dbReference type="PANTHER" id="PTHR31302">
    <property type="entry name" value="TRANSMEMBRANE PROTEIN WITH METALLOPHOSPHOESTERASE DOMAIN-RELATED"/>
    <property type="match status" value="1"/>
</dbReference>
<dbReference type="SUPFAM" id="SSF56300">
    <property type="entry name" value="Metallo-dependent phosphatases"/>
    <property type="match status" value="1"/>
</dbReference>
<evidence type="ECO:0000313" key="5">
    <source>
        <dbReference type="EMBL" id="GET34549.1"/>
    </source>
</evidence>
<dbReference type="GO" id="GO:0008758">
    <property type="term" value="F:UDP-2,3-diacylglucosamine hydrolase activity"/>
    <property type="evidence" value="ECO:0007669"/>
    <property type="project" value="TreeGrafter"/>
</dbReference>
<dbReference type="GO" id="GO:0046872">
    <property type="term" value="F:metal ion binding"/>
    <property type="evidence" value="ECO:0007669"/>
    <property type="project" value="UniProtKB-KW"/>
</dbReference>
<evidence type="ECO:0000256" key="1">
    <source>
        <dbReference type="ARBA" id="ARBA00022723"/>
    </source>
</evidence>
<dbReference type="PANTHER" id="PTHR31302:SF31">
    <property type="entry name" value="PHOSPHODIESTERASE YAEI"/>
    <property type="match status" value="1"/>
</dbReference>
<dbReference type="Pfam" id="PF00149">
    <property type="entry name" value="Metallophos"/>
    <property type="match status" value="1"/>
</dbReference>
<keyword evidence="3" id="KW-1133">Transmembrane helix</keyword>
<organism evidence="5 6">
    <name type="scientific">Prolixibacter bellariivorans</name>
    <dbReference type="NCBI Taxonomy" id="314319"/>
    <lineage>
        <taxon>Bacteria</taxon>
        <taxon>Pseudomonadati</taxon>
        <taxon>Bacteroidota</taxon>
        <taxon>Bacteroidia</taxon>
        <taxon>Marinilabiliales</taxon>
        <taxon>Prolixibacteraceae</taxon>
        <taxon>Prolixibacter</taxon>
    </lineage>
</organism>
<evidence type="ECO:0000256" key="2">
    <source>
        <dbReference type="ARBA" id="ARBA00022801"/>
    </source>
</evidence>
<dbReference type="EMBL" id="BLAX01000001">
    <property type="protein sequence ID" value="GET34549.1"/>
    <property type="molecule type" value="Genomic_DNA"/>
</dbReference>
<feature type="transmembrane region" description="Helical" evidence="3">
    <location>
        <begin position="34"/>
        <end position="55"/>
    </location>
</feature>
<reference evidence="5 6" key="1">
    <citation type="submission" date="2019-10" db="EMBL/GenBank/DDBJ databases">
        <title>Prolixibacter strains distinguished by the presence of nitrate reductase genes were adept at nitrate-dependent anaerobic corrosion of metallic iron and carbon steel.</title>
        <authorList>
            <person name="Iino T."/>
            <person name="Shono N."/>
            <person name="Ito K."/>
            <person name="Nakamura R."/>
            <person name="Sueoka K."/>
            <person name="Harayama S."/>
            <person name="Ohkuma M."/>
        </authorList>
    </citation>
    <scope>NUCLEOTIDE SEQUENCE [LARGE SCALE GENOMIC DNA]</scope>
    <source>
        <strain evidence="5 6">JCM 13498</strain>
    </source>
</reference>
<name>A0A5M4B311_9BACT</name>
<keyword evidence="6" id="KW-1185">Reference proteome</keyword>
<feature type="transmembrane region" description="Helical" evidence="3">
    <location>
        <begin position="118"/>
        <end position="139"/>
    </location>
</feature>
<dbReference type="Gene3D" id="3.60.21.10">
    <property type="match status" value="1"/>
</dbReference>
<dbReference type="AlphaFoldDB" id="A0A5M4B311"/>
<keyword evidence="2" id="KW-0378">Hydrolase</keyword>
<gene>
    <name evidence="5" type="ORF">PbJCM13498_34120</name>
</gene>
<proteinExistence type="predicted"/>
<evidence type="ECO:0000256" key="3">
    <source>
        <dbReference type="SAM" id="Phobius"/>
    </source>
</evidence>
<dbReference type="InterPro" id="IPR051158">
    <property type="entry name" value="Metallophosphoesterase_sf"/>
</dbReference>
<dbReference type="GO" id="GO:0009245">
    <property type="term" value="P:lipid A biosynthetic process"/>
    <property type="evidence" value="ECO:0007669"/>
    <property type="project" value="TreeGrafter"/>
</dbReference>